<name>A0AAE4F9N0_MORMO</name>
<organism evidence="2 3">
    <name type="scientific">Morganella morganii</name>
    <name type="common">Proteus morganii</name>
    <dbReference type="NCBI Taxonomy" id="582"/>
    <lineage>
        <taxon>Bacteria</taxon>
        <taxon>Pseudomonadati</taxon>
        <taxon>Pseudomonadota</taxon>
        <taxon>Gammaproteobacteria</taxon>
        <taxon>Enterobacterales</taxon>
        <taxon>Morganellaceae</taxon>
        <taxon>Morganella</taxon>
    </lineage>
</organism>
<proteinExistence type="predicted"/>
<dbReference type="Pfam" id="PF06836">
    <property type="entry name" value="DUF1240"/>
    <property type="match status" value="1"/>
</dbReference>
<dbReference type="EMBL" id="JAPKIY010000006">
    <property type="protein sequence ID" value="MDS0897076.1"/>
    <property type="molecule type" value="Genomic_DNA"/>
</dbReference>
<dbReference type="Proteomes" id="UP001182247">
    <property type="component" value="Unassembled WGS sequence"/>
</dbReference>
<dbReference type="RefSeq" id="WP_004241914.1">
    <property type="nucleotide sequence ID" value="NZ_CAXOJW010000002.1"/>
</dbReference>
<protein>
    <submittedName>
        <fullName evidence="2">DUF1240 domain-containing protein</fullName>
    </submittedName>
</protein>
<keyword evidence="1" id="KW-0472">Membrane</keyword>
<evidence type="ECO:0000313" key="2">
    <source>
        <dbReference type="EMBL" id="MDS0897076.1"/>
    </source>
</evidence>
<feature type="transmembrane region" description="Helical" evidence="1">
    <location>
        <begin position="82"/>
        <end position="102"/>
    </location>
</feature>
<sequence length="139" mass="16276">MDEPVKKKYNIALTVLLLIVLSAVYIWLSSVYFLDYINRNDIIKVHFSQFFVLLVPLFLYFSFIGILMLLNKEIMLKKYKFFKVLLFISLSLAVFSFVFLIIGSTYMDKELMSERYIKCPKASFRSSTVYVADTGLCKK</sequence>
<dbReference type="InterPro" id="IPR010665">
    <property type="entry name" value="DUF1240"/>
</dbReference>
<comment type="caution">
    <text evidence="2">The sequence shown here is derived from an EMBL/GenBank/DDBJ whole genome shotgun (WGS) entry which is preliminary data.</text>
</comment>
<keyword evidence="1" id="KW-0812">Transmembrane</keyword>
<evidence type="ECO:0000313" key="3">
    <source>
        <dbReference type="Proteomes" id="UP001182247"/>
    </source>
</evidence>
<accession>A0AAE4F9N0</accession>
<feature type="transmembrane region" description="Helical" evidence="1">
    <location>
        <begin position="12"/>
        <end position="34"/>
    </location>
</feature>
<evidence type="ECO:0000256" key="1">
    <source>
        <dbReference type="SAM" id="Phobius"/>
    </source>
</evidence>
<reference evidence="2" key="1">
    <citation type="submission" date="2023-02" db="EMBL/GenBank/DDBJ databases">
        <title>Detection, antimicrobial susceptibility and genomic characterization of NDM-producing species of Morganellaceae, Yersiniaceae, and Enterobacteriaceae other than Klebsiella.</title>
        <authorList>
            <person name="Camargo C.H."/>
            <person name="Sacchi C.T."/>
            <person name="Campos K.R."/>
        </authorList>
    </citation>
    <scope>NUCLEOTIDE SEQUENCE</scope>
    <source>
        <strain evidence="2">1189_21</strain>
    </source>
</reference>
<keyword evidence="1" id="KW-1133">Transmembrane helix</keyword>
<gene>
    <name evidence="2" type="ORF">OSC06_03755</name>
</gene>
<feature type="transmembrane region" description="Helical" evidence="1">
    <location>
        <begin position="46"/>
        <end position="70"/>
    </location>
</feature>
<dbReference type="AlphaFoldDB" id="A0AAE4F9N0"/>